<accession>A0A5N6LS25</accession>
<protein>
    <submittedName>
        <fullName evidence="2">Uncharacterized protein</fullName>
    </submittedName>
</protein>
<dbReference type="EMBL" id="SZYD01000019">
    <property type="protein sequence ID" value="KAD2394208.1"/>
    <property type="molecule type" value="Genomic_DNA"/>
</dbReference>
<feature type="region of interest" description="Disordered" evidence="1">
    <location>
        <begin position="16"/>
        <end position="87"/>
    </location>
</feature>
<feature type="compositionally biased region" description="Pro residues" evidence="1">
    <location>
        <begin position="47"/>
        <end position="62"/>
    </location>
</feature>
<dbReference type="AlphaFoldDB" id="A0A5N6LS25"/>
<proteinExistence type="predicted"/>
<reference evidence="2 3" key="1">
    <citation type="submission" date="2019-05" db="EMBL/GenBank/DDBJ databases">
        <title>Mikania micrantha, genome provides insights into the molecular mechanism of rapid growth.</title>
        <authorList>
            <person name="Liu B."/>
        </authorList>
    </citation>
    <scope>NUCLEOTIDE SEQUENCE [LARGE SCALE GENOMIC DNA]</scope>
    <source>
        <strain evidence="2">NLD-2019</strain>
        <tissue evidence="2">Leaf</tissue>
    </source>
</reference>
<gene>
    <name evidence="2" type="ORF">E3N88_41185</name>
</gene>
<evidence type="ECO:0000313" key="3">
    <source>
        <dbReference type="Proteomes" id="UP000326396"/>
    </source>
</evidence>
<comment type="caution">
    <text evidence="2">The sequence shown here is derived from an EMBL/GenBank/DDBJ whole genome shotgun (WGS) entry which is preliminary data.</text>
</comment>
<evidence type="ECO:0000313" key="2">
    <source>
        <dbReference type="EMBL" id="KAD2394208.1"/>
    </source>
</evidence>
<organism evidence="2 3">
    <name type="scientific">Mikania micrantha</name>
    <name type="common">bitter vine</name>
    <dbReference type="NCBI Taxonomy" id="192012"/>
    <lineage>
        <taxon>Eukaryota</taxon>
        <taxon>Viridiplantae</taxon>
        <taxon>Streptophyta</taxon>
        <taxon>Embryophyta</taxon>
        <taxon>Tracheophyta</taxon>
        <taxon>Spermatophyta</taxon>
        <taxon>Magnoliopsida</taxon>
        <taxon>eudicotyledons</taxon>
        <taxon>Gunneridae</taxon>
        <taxon>Pentapetalae</taxon>
        <taxon>asterids</taxon>
        <taxon>campanulids</taxon>
        <taxon>Asterales</taxon>
        <taxon>Asteraceae</taxon>
        <taxon>Asteroideae</taxon>
        <taxon>Heliantheae alliance</taxon>
        <taxon>Eupatorieae</taxon>
        <taxon>Mikania</taxon>
    </lineage>
</organism>
<feature type="compositionally biased region" description="Low complexity" evidence="1">
    <location>
        <begin position="19"/>
        <end position="46"/>
    </location>
</feature>
<sequence length="87" mass="9139">MADPPERYIYQRFPYVILDDTPSSSSGSDSDPLEASTAASQAATPVPQTPPAHVPATPPLPASPVSSRHYQLPAGNGPADRRHDSSS</sequence>
<dbReference type="Proteomes" id="UP000326396">
    <property type="component" value="Linkage Group LG9"/>
</dbReference>
<name>A0A5N6LS25_9ASTR</name>
<evidence type="ECO:0000256" key="1">
    <source>
        <dbReference type="SAM" id="MobiDB-lite"/>
    </source>
</evidence>
<keyword evidence="3" id="KW-1185">Reference proteome</keyword>